<name>A0A2W2EEW9_9ACTN</name>
<organism evidence="5 6">
    <name type="scientific">Micromonospora craterilacus</name>
    <dbReference type="NCBI Taxonomy" id="1655439"/>
    <lineage>
        <taxon>Bacteria</taxon>
        <taxon>Bacillati</taxon>
        <taxon>Actinomycetota</taxon>
        <taxon>Actinomycetes</taxon>
        <taxon>Micromonosporales</taxon>
        <taxon>Micromonosporaceae</taxon>
        <taxon>Micromonospora</taxon>
    </lineage>
</organism>
<dbReference type="SUPFAM" id="SSF75005">
    <property type="entry name" value="Arabinanase/levansucrase/invertase"/>
    <property type="match status" value="1"/>
</dbReference>
<keyword evidence="6" id="KW-1185">Reference proteome</keyword>
<dbReference type="Proteomes" id="UP000248924">
    <property type="component" value="Unassembled WGS sequence"/>
</dbReference>
<gene>
    <name evidence="5" type="ORF">C1I95_27980</name>
</gene>
<feature type="region of interest" description="Disordered" evidence="4">
    <location>
        <begin position="23"/>
        <end position="47"/>
    </location>
</feature>
<feature type="region of interest" description="Disordered" evidence="4">
    <location>
        <begin position="105"/>
        <end position="124"/>
    </location>
</feature>
<dbReference type="GO" id="GO:0004553">
    <property type="term" value="F:hydrolase activity, hydrolyzing O-glycosyl compounds"/>
    <property type="evidence" value="ECO:0007669"/>
    <property type="project" value="InterPro"/>
</dbReference>
<dbReference type="GO" id="GO:0005975">
    <property type="term" value="P:carbohydrate metabolic process"/>
    <property type="evidence" value="ECO:0007669"/>
    <property type="project" value="InterPro"/>
</dbReference>
<dbReference type="AlphaFoldDB" id="A0A2W2EEW9"/>
<feature type="compositionally biased region" description="Polar residues" evidence="4">
    <location>
        <begin position="36"/>
        <end position="47"/>
    </location>
</feature>
<protein>
    <submittedName>
        <fullName evidence="5">Uncharacterized protein</fullName>
    </submittedName>
</protein>
<evidence type="ECO:0000256" key="3">
    <source>
        <dbReference type="ARBA" id="ARBA00023295"/>
    </source>
</evidence>
<dbReference type="InterPro" id="IPR051795">
    <property type="entry name" value="Glycosyl_Hydrlase_43"/>
</dbReference>
<dbReference type="PANTHER" id="PTHR42812">
    <property type="entry name" value="BETA-XYLOSIDASE"/>
    <property type="match status" value="1"/>
</dbReference>
<dbReference type="InterPro" id="IPR006710">
    <property type="entry name" value="Glyco_hydro_43"/>
</dbReference>
<evidence type="ECO:0000256" key="2">
    <source>
        <dbReference type="ARBA" id="ARBA00022801"/>
    </source>
</evidence>
<evidence type="ECO:0000256" key="4">
    <source>
        <dbReference type="SAM" id="MobiDB-lite"/>
    </source>
</evidence>
<sequence>MPVYWTRRTWPSEMGSALEACPQPLLSTPRRPHHPSATNQPGQAGYTGNQTFQPLLALMKPRRKARNLMAIERTTEKGRRPFIAAIGLALAVGVGVGQLTQTVPASAEKPAQPGGQGVGPQTPSAKVPLTGVDMAQTYVNPINLPGMAVRNIVGTMPPTDANVANASQIPLSLNLETWTAASGRTLAGRSTVGFTRISENSARTGADWSALNVGGTIYLYASGAMQNAPNNNRTVWSTTDYLTWTPHQMNLGVVAPTVVQIGAKFYMAGNNTPVYQADSPVGPWTSMGNFLRPNGQILSVGDVQFFLDTDGRLYLTYNIGSPIMGVELDANNPRQLVTDPVVVWTFDPRQEWQHIGDNKATYTHGYVEGSQLFKVGKTYYLSVASGGTEFTTYATGVMTSKSPLSGFKATQRNPIGYGNNHPSAVYPNAGHGSFVIDKSGNLVFFYTYVIAYEEFFERRLGMDVCNVIPNGPQQGAIDCELSNTPQLAPGKKISGRDDVGLYNVATNSQAYWASSYAPGRNPYYGGDRSLSTWWEPSDSDTAPTYIRGFGTVFYISAAQIQWKELGRAFTKDNAVQYTLEYKDIATNTWRPLVDRSTNTTAYTADYVTFDRVLTHAVRLKILGTTENVKVGVHELNVFGENYTLAAAKGMITP</sequence>
<proteinExistence type="inferred from homology"/>
<dbReference type="EMBL" id="POTY01000247">
    <property type="protein sequence ID" value="PZG10588.1"/>
    <property type="molecule type" value="Genomic_DNA"/>
</dbReference>
<reference evidence="5 6" key="1">
    <citation type="submission" date="2018-01" db="EMBL/GenBank/DDBJ databases">
        <title>Draft genome sequence of Jishengella sp. NA12.</title>
        <authorList>
            <person name="Sahin N."/>
            <person name="Ay H."/>
            <person name="Saygin H."/>
        </authorList>
    </citation>
    <scope>NUCLEOTIDE SEQUENCE [LARGE SCALE GENOMIC DNA]</scope>
    <source>
        <strain evidence="5 6">NA12</strain>
    </source>
</reference>
<dbReference type="InterPro" id="IPR008979">
    <property type="entry name" value="Galactose-bd-like_sf"/>
</dbReference>
<dbReference type="InterPro" id="IPR023296">
    <property type="entry name" value="Glyco_hydro_beta-prop_sf"/>
</dbReference>
<comment type="similarity">
    <text evidence="1">Belongs to the glycosyl hydrolase 43 family.</text>
</comment>
<evidence type="ECO:0000313" key="5">
    <source>
        <dbReference type="EMBL" id="PZG10588.1"/>
    </source>
</evidence>
<keyword evidence="2" id="KW-0378">Hydrolase</keyword>
<evidence type="ECO:0000313" key="6">
    <source>
        <dbReference type="Proteomes" id="UP000248924"/>
    </source>
</evidence>
<keyword evidence="3" id="KW-0326">Glycosidase</keyword>
<dbReference type="Pfam" id="PF04616">
    <property type="entry name" value="Glyco_hydro_43"/>
    <property type="match status" value="1"/>
</dbReference>
<dbReference type="PANTHER" id="PTHR42812:SF15">
    <property type="entry name" value="HYDROLASE, PUTATIVE (AFU_ORTHOLOGUE AFUA_2G00930)-RELATED"/>
    <property type="match status" value="1"/>
</dbReference>
<dbReference type="Gene3D" id="2.115.10.20">
    <property type="entry name" value="Glycosyl hydrolase domain, family 43"/>
    <property type="match status" value="1"/>
</dbReference>
<dbReference type="SUPFAM" id="SSF49785">
    <property type="entry name" value="Galactose-binding domain-like"/>
    <property type="match status" value="1"/>
</dbReference>
<comment type="caution">
    <text evidence="5">The sequence shown here is derived from an EMBL/GenBank/DDBJ whole genome shotgun (WGS) entry which is preliminary data.</text>
</comment>
<accession>A0A2W2EEW9</accession>
<evidence type="ECO:0000256" key="1">
    <source>
        <dbReference type="ARBA" id="ARBA00009865"/>
    </source>
</evidence>
<dbReference type="Gene3D" id="2.60.120.260">
    <property type="entry name" value="Galactose-binding domain-like"/>
    <property type="match status" value="1"/>
</dbReference>